<comment type="caution">
    <text evidence="1">The sequence shown here is derived from an EMBL/GenBank/DDBJ whole genome shotgun (WGS) entry which is preliminary data.</text>
</comment>
<name>A0ABW4PTC0_9MICO</name>
<dbReference type="EMBL" id="JBHUFL010000001">
    <property type="protein sequence ID" value="MFD1833537.1"/>
    <property type="molecule type" value="Genomic_DNA"/>
</dbReference>
<reference evidence="2" key="1">
    <citation type="journal article" date="2019" name="Int. J. Syst. Evol. Microbiol.">
        <title>The Global Catalogue of Microorganisms (GCM) 10K type strain sequencing project: providing services to taxonomists for standard genome sequencing and annotation.</title>
        <authorList>
            <consortium name="The Broad Institute Genomics Platform"/>
            <consortium name="The Broad Institute Genome Sequencing Center for Infectious Disease"/>
            <person name="Wu L."/>
            <person name="Ma J."/>
        </authorList>
    </citation>
    <scope>NUCLEOTIDE SEQUENCE [LARGE SCALE GENOMIC DNA]</scope>
    <source>
        <strain evidence="2">JCM 11650</strain>
    </source>
</reference>
<organism evidence="1 2">
    <name type="scientific">Brachybacterium rhamnosum</name>
    <dbReference type="NCBI Taxonomy" id="173361"/>
    <lineage>
        <taxon>Bacteria</taxon>
        <taxon>Bacillati</taxon>
        <taxon>Actinomycetota</taxon>
        <taxon>Actinomycetes</taxon>
        <taxon>Micrococcales</taxon>
        <taxon>Dermabacteraceae</taxon>
        <taxon>Brachybacterium</taxon>
    </lineage>
</organism>
<gene>
    <name evidence="1" type="ORF">ACFSDA_00495</name>
</gene>
<evidence type="ECO:0000313" key="1">
    <source>
        <dbReference type="EMBL" id="MFD1833537.1"/>
    </source>
</evidence>
<sequence>MTSTDNTPAQIPAEEGDSALDERWIAVLDSAVAAQAPLARRYVAHLRAAHPEADRAELLRMISRRFTLLATASGAGIGGAAALPGIGTIAAMGLTVGEGLSFGEAAAFAMLATAEIHEIDMRDRNTRRLVLMAVLSGERGEQIIARAMGRSGHQWGSVLAGGGVVPSLVTKQVSKYVRRRVLSRSGSLWLGRLLPFGIGAVIGGAGARAVSRSVVSALEDIFAQAVTVQGETVEGTAPDQVDARRG</sequence>
<dbReference type="Proteomes" id="UP001597280">
    <property type="component" value="Unassembled WGS sequence"/>
</dbReference>
<keyword evidence="2" id="KW-1185">Reference proteome</keyword>
<evidence type="ECO:0008006" key="3">
    <source>
        <dbReference type="Google" id="ProtNLM"/>
    </source>
</evidence>
<proteinExistence type="predicted"/>
<evidence type="ECO:0000313" key="2">
    <source>
        <dbReference type="Proteomes" id="UP001597280"/>
    </source>
</evidence>
<protein>
    <recommendedName>
        <fullName evidence="3">Di-and tripeptidase</fullName>
    </recommendedName>
</protein>
<accession>A0ABW4PTC0</accession>
<dbReference type="RefSeq" id="WP_343903295.1">
    <property type="nucleotide sequence ID" value="NZ_BAAAIS010000001.1"/>
</dbReference>